<evidence type="ECO:0000256" key="1">
    <source>
        <dbReference type="SAM" id="MobiDB-lite"/>
    </source>
</evidence>
<reference evidence="2 3" key="1">
    <citation type="submission" date="2019-08" db="EMBL/GenBank/DDBJ databases">
        <title>Bradymonadales sp. TMQ2.</title>
        <authorList>
            <person name="Liang Q."/>
        </authorList>
    </citation>
    <scope>NUCLEOTIDE SEQUENCE [LARGE SCALE GENOMIC DNA]</scope>
    <source>
        <strain evidence="2 3">TMQ2</strain>
    </source>
</reference>
<proteinExistence type="predicted"/>
<evidence type="ECO:0000313" key="3">
    <source>
        <dbReference type="Proteomes" id="UP000321046"/>
    </source>
</evidence>
<gene>
    <name evidence="2" type="ORF">FRC96_19975</name>
</gene>
<dbReference type="Proteomes" id="UP000321046">
    <property type="component" value="Unassembled WGS sequence"/>
</dbReference>
<organism evidence="2 3">
    <name type="scientific">Lujinxingia vulgaris</name>
    <dbReference type="NCBI Taxonomy" id="2600176"/>
    <lineage>
        <taxon>Bacteria</taxon>
        <taxon>Deltaproteobacteria</taxon>
        <taxon>Bradymonadales</taxon>
        <taxon>Lujinxingiaceae</taxon>
        <taxon>Lujinxingia</taxon>
    </lineage>
</organism>
<dbReference type="OrthoDB" id="5514161at2"/>
<dbReference type="RefSeq" id="WP_146977207.1">
    <property type="nucleotide sequence ID" value="NZ_VOSL01000144.1"/>
</dbReference>
<name>A0A5C6X5Q2_9DELT</name>
<sequence length="179" mass="20356">MADHDNNASPSHDSIDPTLPPVVQDFLRQGGTLQEIRLDANGTWLHEGLRFENQRVVDLFSRSVNRTEGGTWVLEIGRFTYPIVVEDTGFFVDRADWEAVPPRIWLSDGTKEDLHANTLRYAEGGRLYAPVKEGRFEARFKRSVYHSIADYLAEDARGYVLRLPGGDLRLHEDDNASEK</sequence>
<dbReference type="Gene3D" id="3.10.540.10">
    <property type="entry name" value="duf1285 like domain"/>
    <property type="match status" value="1"/>
</dbReference>
<dbReference type="EMBL" id="VOSL01000144">
    <property type="protein sequence ID" value="TXD31909.1"/>
    <property type="molecule type" value="Genomic_DNA"/>
</dbReference>
<dbReference type="AlphaFoldDB" id="A0A5C6X5Q2"/>
<evidence type="ECO:0000313" key="2">
    <source>
        <dbReference type="EMBL" id="TXD31909.1"/>
    </source>
</evidence>
<feature type="region of interest" description="Disordered" evidence="1">
    <location>
        <begin position="1"/>
        <end position="20"/>
    </location>
</feature>
<protein>
    <submittedName>
        <fullName evidence="2">DUF1285 domain-containing protein</fullName>
    </submittedName>
</protein>
<accession>A0A5C6X5Q2</accession>
<comment type="caution">
    <text evidence="2">The sequence shown here is derived from an EMBL/GenBank/DDBJ whole genome shotgun (WGS) entry which is preliminary data.</text>
</comment>